<evidence type="ECO:0000313" key="3">
    <source>
        <dbReference type="Proteomes" id="UP001604043"/>
    </source>
</evidence>
<sequence>MSAHNPHEPRLSYEAFAKTAAYAALLALGKSVDESGLEKPLTEIAKLRASQINGCAFCIQYHLTVARRLAVPAEKLDLVAAWREAGVFTPRELAALAWTEALTLTAGGPPSDADYAALLEVFSAEEAMHLTVAIGTINQWNRIAVALRFAPPLARAA</sequence>
<gene>
    <name evidence="2" type="ORF">V5F30_12840</name>
</gene>
<dbReference type="PANTHER" id="PTHR34846:SF7">
    <property type="entry name" value="BLL7811 PROTEIN"/>
    <property type="match status" value="1"/>
</dbReference>
<dbReference type="InterPro" id="IPR029032">
    <property type="entry name" value="AhpD-like"/>
</dbReference>
<evidence type="ECO:0000259" key="1">
    <source>
        <dbReference type="Pfam" id="PF02627"/>
    </source>
</evidence>
<name>A0ABW6ZH18_9HYPH</name>
<keyword evidence="3" id="KW-1185">Reference proteome</keyword>
<dbReference type="InterPro" id="IPR004675">
    <property type="entry name" value="AhpD_core"/>
</dbReference>
<evidence type="ECO:0000313" key="2">
    <source>
        <dbReference type="EMBL" id="MFG1253087.1"/>
    </source>
</evidence>
<dbReference type="Gene3D" id="1.20.1290.10">
    <property type="entry name" value="AhpD-like"/>
    <property type="match status" value="1"/>
</dbReference>
<feature type="domain" description="Carboxymuconolactone decarboxylase-like" evidence="1">
    <location>
        <begin position="21"/>
        <end position="101"/>
    </location>
</feature>
<accession>A0ABW6ZH18</accession>
<dbReference type="RefSeq" id="WP_394009130.1">
    <property type="nucleotide sequence ID" value="NZ_JBAFUR010000003.1"/>
</dbReference>
<protein>
    <submittedName>
        <fullName evidence="2">Carboxymuconolactone decarboxylase family protein</fullName>
    </submittedName>
</protein>
<comment type="caution">
    <text evidence="2">The sequence shown here is derived from an EMBL/GenBank/DDBJ whole genome shotgun (WGS) entry which is preliminary data.</text>
</comment>
<dbReference type="InterPro" id="IPR003779">
    <property type="entry name" value="CMD-like"/>
</dbReference>
<dbReference type="Pfam" id="PF02627">
    <property type="entry name" value="CMD"/>
    <property type="match status" value="1"/>
</dbReference>
<dbReference type="PANTHER" id="PTHR34846">
    <property type="entry name" value="4-CARBOXYMUCONOLACTONE DECARBOXYLASE FAMILY PROTEIN (AFU_ORTHOLOGUE AFUA_6G11590)"/>
    <property type="match status" value="1"/>
</dbReference>
<organism evidence="2 3">
    <name type="scientific">Xanthobacter aminoxidans</name>
    <dbReference type="NCBI Taxonomy" id="186280"/>
    <lineage>
        <taxon>Bacteria</taxon>
        <taxon>Pseudomonadati</taxon>
        <taxon>Pseudomonadota</taxon>
        <taxon>Alphaproteobacteria</taxon>
        <taxon>Hyphomicrobiales</taxon>
        <taxon>Xanthobacteraceae</taxon>
        <taxon>Xanthobacter</taxon>
    </lineage>
</organism>
<dbReference type="EMBL" id="JBAFUR010000003">
    <property type="protein sequence ID" value="MFG1253087.1"/>
    <property type="molecule type" value="Genomic_DNA"/>
</dbReference>
<proteinExistence type="predicted"/>
<dbReference type="NCBIfam" id="TIGR00778">
    <property type="entry name" value="ahpD_dom"/>
    <property type="match status" value="1"/>
</dbReference>
<dbReference type="Proteomes" id="UP001604043">
    <property type="component" value="Unassembled WGS sequence"/>
</dbReference>
<reference evidence="2 3" key="1">
    <citation type="submission" date="2024-02" db="EMBL/GenBank/DDBJ databases">
        <title>Expansion and revision of Xanthobacter and proposal of Roseixanthobacter gen. nov.</title>
        <authorList>
            <person name="Soltysiak M.P.M."/>
            <person name="Jalihal A."/>
            <person name="Ory A."/>
            <person name="Chrisophersen C."/>
            <person name="Lee A.D."/>
            <person name="Boulton J."/>
            <person name="Springer M."/>
        </authorList>
    </citation>
    <scope>NUCLEOTIDE SEQUENCE [LARGE SCALE GENOMIC DNA]</scope>
    <source>
        <strain evidence="2 3">CB5</strain>
    </source>
</reference>
<dbReference type="SUPFAM" id="SSF69118">
    <property type="entry name" value="AhpD-like"/>
    <property type="match status" value="1"/>
</dbReference>